<evidence type="ECO:0000313" key="1">
    <source>
        <dbReference type="EMBL" id="CAI9729180.1"/>
    </source>
</evidence>
<dbReference type="EMBL" id="OX597823">
    <property type="protein sequence ID" value="CAI9729180.1"/>
    <property type="molecule type" value="Genomic_DNA"/>
</dbReference>
<reference evidence="1" key="1">
    <citation type="submission" date="2023-08" db="EMBL/GenBank/DDBJ databases">
        <authorList>
            <person name="Alioto T."/>
            <person name="Alioto T."/>
            <person name="Gomez Garrido J."/>
        </authorList>
    </citation>
    <scope>NUCLEOTIDE SEQUENCE</scope>
</reference>
<sequence>MFNKMCSLISGIVLARKTGNEANKLRKLKLLYHKYYVSSGIVRDIENIYWEKEFITPILPMIIEDVHARVSLERFSRVFDDAPLEYWWSIDY</sequence>
<keyword evidence="2" id="KW-1185">Reference proteome</keyword>
<organism evidence="1 2">
    <name type="scientific">Octopus vulgaris</name>
    <name type="common">Common octopus</name>
    <dbReference type="NCBI Taxonomy" id="6645"/>
    <lineage>
        <taxon>Eukaryota</taxon>
        <taxon>Metazoa</taxon>
        <taxon>Spiralia</taxon>
        <taxon>Lophotrochozoa</taxon>
        <taxon>Mollusca</taxon>
        <taxon>Cephalopoda</taxon>
        <taxon>Coleoidea</taxon>
        <taxon>Octopodiformes</taxon>
        <taxon>Octopoda</taxon>
        <taxon>Incirrata</taxon>
        <taxon>Octopodidae</taxon>
        <taxon>Octopus</taxon>
    </lineage>
</organism>
<dbReference type="Proteomes" id="UP001162480">
    <property type="component" value="Chromosome 10"/>
</dbReference>
<protein>
    <submittedName>
        <fullName evidence="1">Uncharacterized protein</fullName>
    </submittedName>
</protein>
<name>A0AA36B781_OCTVU</name>
<dbReference type="AlphaFoldDB" id="A0AA36B781"/>
<proteinExistence type="predicted"/>
<evidence type="ECO:0000313" key="2">
    <source>
        <dbReference type="Proteomes" id="UP001162480"/>
    </source>
</evidence>
<accession>A0AA36B781</accession>
<gene>
    <name evidence="1" type="ORF">OCTVUL_1B022034</name>
</gene>